<sequence length="170" mass="19938">MKKLFIYSILFLALTVSVLNFVKTGDAKENPSDELQTKIEKFSELDQDKQVKVERIVTEKKFDDHYTCVLFKQKNKSIGYAILKNDSIVSVVFGENSQKGYEQFKNYSVIFGEKPDENYTELEITINAGNNHEDIEKKFKLDNDRYFLFIEKLPKEIKYSNINSDNFNFK</sequence>
<comment type="caution">
    <text evidence="2">The sequence shown here is derived from an EMBL/GenBank/DDBJ whole genome shotgun (WGS) entry which is preliminary data.</text>
</comment>
<evidence type="ECO:0000256" key="1">
    <source>
        <dbReference type="SAM" id="SignalP"/>
    </source>
</evidence>
<keyword evidence="1" id="KW-0732">Signal</keyword>
<dbReference type="AlphaFoldDB" id="A0A941GEV0"/>
<proteinExistence type="predicted"/>
<protein>
    <submittedName>
        <fullName evidence="2">Uncharacterized protein</fullName>
    </submittedName>
</protein>
<feature type="chain" id="PRO_5039094556" evidence="1">
    <location>
        <begin position="23"/>
        <end position="170"/>
    </location>
</feature>
<evidence type="ECO:0000313" key="2">
    <source>
        <dbReference type="EMBL" id="MBR8671621.1"/>
    </source>
</evidence>
<reference evidence="2" key="1">
    <citation type="submission" date="2021-04" db="EMBL/GenBank/DDBJ databases">
        <title>Genomic analysis of electroactive and textile dye degrading Bacillus circulans strain: DC10 isolated from constructed wetland-microbial fuel cells treating textile dye wastewaters.</title>
        <authorList>
            <person name="Patel D.U."/>
            <person name="Desai C.R."/>
        </authorList>
    </citation>
    <scope>NUCLEOTIDE SEQUENCE</scope>
    <source>
        <strain evidence="2">DC10</strain>
    </source>
</reference>
<accession>A0A941GEV0</accession>
<dbReference type="EMBL" id="JAGTPX010000024">
    <property type="protein sequence ID" value="MBR8671621.1"/>
    <property type="molecule type" value="Genomic_DNA"/>
</dbReference>
<feature type="signal peptide" evidence="1">
    <location>
        <begin position="1"/>
        <end position="22"/>
    </location>
</feature>
<gene>
    <name evidence="2" type="ORF">KD144_18970</name>
</gene>
<name>A0A941GEV0_NIACI</name>
<organism evidence="2">
    <name type="scientific">Niallia circulans</name>
    <name type="common">Bacillus circulans</name>
    <dbReference type="NCBI Taxonomy" id="1397"/>
    <lineage>
        <taxon>Bacteria</taxon>
        <taxon>Bacillati</taxon>
        <taxon>Bacillota</taxon>
        <taxon>Bacilli</taxon>
        <taxon>Bacillales</taxon>
        <taxon>Bacillaceae</taxon>
        <taxon>Niallia</taxon>
    </lineage>
</organism>
<dbReference type="RefSeq" id="WP_212120827.1">
    <property type="nucleotide sequence ID" value="NZ_JAGTPX020000010.1"/>
</dbReference>